<evidence type="ECO:0000256" key="6">
    <source>
        <dbReference type="ARBA" id="ARBA00022840"/>
    </source>
</evidence>
<comment type="subcellular location">
    <subcellularLocation>
        <location evidence="1">Cell membrane</location>
        <topology evidence="1">Peripheral membrane protein</topology>
    </subcellularLocation>
</comment>
<keyword evidence="6 11" id="KW-0067">ATP-binding</keyword>
<dbReference type="GO" id="GO:0005524">
    <property type="term" value="F:ATP binding"/>
    <property type="evidence" value="ECO:0007669"/>
    <property type="project" value="UniProtKB-KW"/>
</dbReference>
<dbReference type="GO" id="GO:0005886">
    <property type="term" value="C:plasma membrane"/>
    <property type="evidence" value="ECO:0007669"/>
    <property type="project" value="UniProtKB-SubCell"/>
</dbReference>
<dbReference type="PANTHER" id="PTHR42771:SF10">
    <property type="entry name" value="FERRICHROME TRANSPORT ATP-BINDING PROTEIN FHUC"/>
    <property type="match status" value="1"/>
</dbReference>
<feature type="domain" description="ABC transporter" evidence="10">
    <location>
        <begin position="1"/>
        <end position="239"/>
    </location>
</feature>
<dbReference type="CDD" id="cd03214">
    <property type="entry name" value="ABC_Iron-Siderophores_B12_Hemin"/>
    <property type="match status" value="1"/>
</dbReference>
<dbReference type="InterPro" id="IPR017871">
    <property type="entry name" value="ABC_transporter-like_CS"/>
</dbReference>
<evidence type="ECO:0000256" key="1">
    <source>
        <dbReference type="ARBA" id="ARBA00004202"/>
    </source>
</evidence>
<evidence type="ECO:0000256" key="8">
    <source>
        <dbReference type="ARBA" id="ARBA00023065"/>
    </source>
</evidence>
<dbReference type="EMBL" id="LWBR01000018">
    <property type="protein sequence ID" value="KZN96607.1"/>
    <property type="molecule type" value="Genomic_DNA"/>
</dbReference>
<dbReference type="OrthoDB" id="9787851at2"/>
<gene>
    <name evidence="11" type="ORF">AZI98_07755</name>
</gene>
<keyword evidence="9" id="KW-0472">Membrane</keyword>
<comment type="caution">
    <text evidence="11">The sequence shown here is derived from an EMBL/GenBank/DDBJ whole genome shotgun (WGS) entry which is preliminary data.</text>
</comment>
<dbReference type="Proteomes" id="UP000076476">
    <property type="component" value="Unassembled WGS sequence"/>
</dbReference>
<dbReference type="SUPFAM" id="SSF52540">
    <property type="entry name" value="P-loop containing nucleoside triphosphate hydrolases"/>
    <property type="match status" value="1"/>
</dbReference>
<evidence type="ECO:0000256" key="3">
    <source>
        <dbReference type="ARBA" id="ARBA00022475"/>
    </source>
</evidence>
<dbReference type="FunFam" id="3.40.50.300:FF:000134">
    <property type="entry name" value="Iron-enterobactin ABC transporter ATP-binding protein"/>
    <property type="match status" value="1"/>
</dbReference>
<dbReference type="InterPro" id="IPR003439">
    <property type="entry name" value="ABC_transporter-like_ATP-bd"/>
</dbReference>
<dbReference type="AlphaFoldDB" id="A0A161ZTT6"/>
<dbReference type="Pfam" id="PF00005">
    <property type="entry name" value="ABC_tran"/>
    <property type="match status" value="1"/>
</dbReference>
<evidence type="ECO:0000256" key="4">
    <source>
        <dbReference type="ARBA" id="ARBA00022496"/>
    </source>
</evidence>
<dbReference type="PROSITE" id="PS50893">
    <property type="entry name" value="ABC_TRANSPORTER_2"/>
    <property type="match status" value="1"/>
</dbReference>
<keyword evidence="7" id="KW-0408">Iron</keyword>
<evidence type="ECO:0000259" key="10">
    <source>
        <dbReference type="PROSITE" id="PS50893"/>
    </source>
</evidence>
<evidence type="ECO:0000313" key="12">
    <source>
        <dbReference type="Proteomes" id="UP000076476"/>
    </source>
</evidence>
<keyword evidence="3" id="KW-1003">Cell membrane</keyword>
<keyword evidence="5" id="KW-0547">Nucleotide-binding</keyword>
<dbReference type="RefSeq" id="WP_063387713.1">
    <property type="nucleotide sequence ID" value="NZ_LWBR01000018.1"/>
</dbReference>
<dbReference type="SMART" id="SM00382">
    <property type="entry name" value="AAA"/>
    <property type="match status" value="1"/>
</dbReference>
<keyword evidence="12" id="KW-1185">Reference proteome</keyword>
<dbReference type="InterPro" id="IPR051535">
    <property type="entry name" value="Siderophore_ABC-ATPase"/>
</dbReference>
<evidence type="ECO:0000256" key="2">
    <source>
        <dbReference type="ARBA" id="ARBA00022448"/>
    </source>
</evidence>
<keyword evidence="8" id="KW-0406">Ion transport</keyword>
<evidence type="ECO:0000313" key="11">
    <source>
        <dbReference type="EMBL" id="KZN96607.1"/>
    </source>
</evidence>
<keyword evidence="4" id="KW-0410">Iron transport</keyword>
<dbReference type="InterPro" id="IPR003593">
    <property type="entry name" value="AAA+_ATPase"/>
</dbReference>
<dbReference type="STRING" id="33936.AZI98_07755"/>
<dbReference type="InterPro" id="IPR027417">
    <property type="entry name" value="P-loop_NTPase"/>
</dbReference>
<organism evidence="11 12">
    <name type="scientific">Aeribacillus pallidus</name>
    <dbReference type="NCBI Taxonomy" id="33936"/>
    <lineage>
        <taxon>Bacteria</taxon>
        <taxon>Bacillati</taxon>
        <taxon>Bacillota</taxon>
        <taxon>Bacilli</taxon>
        <taxon>Bacillales</taxon>
        <taxon>Bacillaceae</taxon>
        <taxon>Aeribacillus</taxon>
    </lineage>
</organism>
<evidence type="ECO:0000256" key="5">
    <source>
        <dbReference type="ARBA" id="ARBA00022741"/>
    </source>
</evidence>
<accession>A0A161ZTT6</accession>
<evidence type="ECO:0000256" key="9">
    <source>
        <dbReference type="ARBA" id="ARBA00023136"/>
    </source>
</evidence>
<reference evidence="11 12" key="1">
    <citation type="submission" date="2016-04" db="EMBL/GenBank/DDBJ databases">
        <title>Draft genome sequence of Aeribacillus pallidus 8m3 from petroleum reservoir.</title>
        <authorList>
            <person name="Poltaraus A.B."/>
            <person name="Nazina T.N."/>
            <person name="Tourova T.P."/>
            <person name="Malakho S.M."/>
            <person name="Korshunova A.V."/>
            <person name="Sokolova D.S."/>
        </authorList>
    </citation>
    <scope>NUCLEOTIDE SEQUENCE [LARGE SCALE GENOMIC DNA]</scope>
    <source>
        <strain evidence="11 12">8m3</strain>
    </source>
</reference>
<dbReference type="GO" id="GO:0006826">
    <property type="term" value="P:iron ion transport"/>
    <property type="evidence" value="ECO:0007669"/>
    <property type="project" value="UniProtKB-KW"/>
</dbReference>
<dbReference type="Gene3D" id="3.40.50.300">
    <property type="entry name" value="P-loop containing nucleotide triphosphate hydrolases"/>
    <property type="match status" value="1"/>
</dbReference>
<keyword evidence="2" id="KW-0813">Transport</keyword>
<proteinExistence type="predicted"/>
<protein>
    <submittedName>
        <fullName evidence="11">Iron ABC transporter ATP-binding protein</fullName>
    </submittedName>
</protein>
<dbReference type="GO" id="GO:0016887">
    <property type="term" value="F:ATP hydrolysis activity"/>
    <property type="evidence" value="ECO:0007669"/>
    <property type="project" value="InterPro"/>
</dbReference>
<sequence>MEVKNVSFSYNQKEDQLKSINLAVEPGKITTIIGPNGCGKSTLLEVMSSHNAPQKGQIILDGKLIQQYKSKELAKKLSVVHQKNEIPFDINVENLVSYGRMPYKRFFHHHNSEEDEEVIDWALSITNLQSKRKEKVEQLSGGERQRVWIAMALAQKTPILFLDEPTTYLDVYYQFEILELIKKLNREYNITIVMVLHDMNQAIRYSDWIIVMKNGEIVTEGSPKEVITEGMIESIYGVRAIVNHNDQSGFYVVPMGVARRNDNAT</sequence>
<dbReference type="PROSITE" id="PS00211">
    <property type="entry name" value="ABC_TRANSPORTER_1"/>
    <property type="match status" value="1"/>
</dbReference>
<name>A0A161ZTT6_9BACI</name>
<dbReference type="PANTHER" id="PTHR42771">
    <property type="entry name" value="IRON(3+)-HYDROXAMATE IMPORT ATP-BINDING PROTEIN FHUC"/>
    <property type="match status" value="1"/>
</dbReference>
<evidence type="ECO:0000256" key="7">
    <source>
        <dbReference type="ARBA" id="ARBA00023004"/>
    </source>
</evidence>